<name>A0A1L9QUU9_9CYAN</name>
<dbReference type="AlphaFoldDB" id="A0A1L9QUU9"/>
<dbReference type="EMBL" id="MLAW01000007">
    <property type="protein sequence ID" value="OJJ26419.1"/>
    <property type="molecule type" value="Genomic_DNA"/>
</dbReference>
<proteinExistence type="predicted"/>
<evidence type="ECO:0000313" key="1">
    <source>
        <dbReference type="EMBL" id="OJJ26419.1"/>
    </source>
</evidence>
<comment type="caution">
    <text evidence="1">The sequence shown here is derived from an EMBL/GenBank/DDBJ whole genome shotgun (WGS) entry which is preliminary data.</text>
</comment>
<keyword evidence="2" id="KW-1185">Reference proteome</keyword>
<gene>
    <name evidence="1" type="ORF">BI308_06070</name>
</gene>
<accession>A0A1L9QUU9</accession>
<reference evidence="1" key="1">
    <citation type="submission" date="2016-10" db="EMBL/GenBank/DDBJ databases">
        <title>CRISPR-Cas defence system in Roseofilum reptotaenium: evidence of a bacteriophage-cyanobacterium arms race in the coral black band disease.</title>
        <authorList>
            <person name="Buerger P."/>
            <person name="Wood-Charlson E.M."/>
            <person name="Weynberg K.D."/>
            <person name="Willis B."/>
            <person name="Van Oppen M.J."/>
        </authorList>
    </citation>
    <scope>NUCLEOTIDE SEQUENCE [LARGE SCALE GENOMIC DNA]</scope>
    <source>
        <strain evidence="1">AO1-A</strain>
    </source>
</reference>
<evidence type="ECO:0000313" key="2">
    <source>
        <dbReference type="Proteomes" id="UP000183940"/>
    </source>
</evidence>
<organism evidence="1 2">
    <name type="scientific">Roseofilum reptotaenium AO1-A</name>
    <dbReference type="NCBI Taxonomy" id="1925591"/>
    <lineage>
        <taxon>Bacteria</taxon>
        <taxon>Bacillati</taxon>
        <taxon>Cyanobacteriota</taxon>
        <taxon>Cyanophyceae</taxon>
        <taxon>Desertifilales</taxon>
        <taxon>Desertifilaceae</taxon>
        <taxon>Roseofilum</taxon>
    </lineage>
</organism>
<sequence>MSIAERNRMIIASLIDETYNCDYNSPIQRFMYSILEQMTVVRVDSRGGKYSFSGDLSLFFADMDNHIYEMKMTVYHHLVTLSYFGKGSFFGGIDPVENLFIGELHFSSVYGKNSKFLGHSPLILAGETDQQKNKCITLYETEDVSNWQWSNIFAIAKQSRKKLENKSYDN</sequence>
<dbReference type="Proteomes" id="UP000183940">
    <property type="component" value="Unassembled WGS sequence"/>
</dbReference>
<protein>
    <submittedName>
        <fullName evidence="1">Uncharacterized protein</fullName>
    </submittedName>
</protein>